<keyword evidence="6 12" id="KW-0698">rRNA processing</keyword>
<dbReference type="CDD" id="cd18084">
    <property type="entry name" value="RsmE-like"/>
    <property type="match status" value="1"/>
</dbReference>
<evidence type="ECO:0000259" key="13">
    <source>
        <dbReference type="Pfam" id="PF04452"/>
    </source>
</evidence>
<keyword evidence="9 12" id="KW-0949">S-adenosyl-L-methionine</keyword>
<dbReference type="InterPro" id="IPR015947">
    <property type="entry name" value="PUA-like_sf"/>
</dbReference>
<dbReference type="InterPro" id="IPR046886">
    <property type="entry name" value="RsmE_MTase_dom"/>
</dbReference>
<organism evidence="15 16">
    <name type="scientific">Aquibacillus halophilus</name>
    <dbReference type="NCBI Taxonomy" id="930132"/>
    <lineage>
        <taxon>Bacteria</taxon>
        <taxon>Bacillati</taxon>
        <taxon>Bacillota</taxon>
        <taxon>Bacilli</taxon>
        <taxon>Bacillales</taxon>
        <taxon>Bacillaceae</taxon>
        <taxon>Aquibacillus</taxon>
    </lineage>
</organism>
<dbReference type="NCBIfam" id="TIGR00046">
    <property type="entry name" value="RsmE family RNA methyltransferase"/>
    <property type="match status" value="1"/>
</dbReference>
<dbReference type="SUPFAM" id="SSF88697">
    <property type="entry name" value="PUA domain-like"/>
    <property type="match status" value="1"/>
</dbReference>
<keyword evidence="8 12" id="KW-0808">Transferase</keyword>
<evidence type="ECO:0000256" key="4">
    <source>
        <dbReference type="ARBA" id="ARBA00013673"/>
    </source>
</evidence>
<evidence type="ECO:0000313" key="15">
    <source>
        <dbReference type="EMBL" id="MRH43076.1"/>
    </source>
</evidence>
<keyword evidence="5 12" id="KW-0963">Cytoplasm</keyword>
<feature type="domain" description="Ribosomal RNA small subunit methyltransferase E methyltransferase" evidence="13">
    <location>
        <begin position="74"/>
        <end position="243"/>
    </location>
</feature>
<dbReference type="RefSeq" id="WP_338079349.1">
    <property type="nucleotide sequence ID" value="NZ_WJNG01000007.1"/>
</dbReference>
<dbReference type="SUPFAM" id="SSF75217">
    <property type="entry name" value="alpha/beta knot"/>
    <property type="match status" value="1"/>
</dbReference>
<dbReference type="InterPro" id="IPR046887">
    <property type="entry name" value="RsmE_PUA-like"/>
</dbReference>
<reference evidence="15" key="1">
    <citation type="submission" date="2019-11" db="EMBL/GenBank/DDBJ databases">
        <authorList>
            <person name="Li J."/>
        </authorList>
    </citation>
    <scope>NUCLEOTIDE SEQUENCE</scope>
    <source>
        <strain evidence="15">B6B</strain>
    </source>
</reference>
<evidence type="ECO:0000256" key="6">
    <source>
        <dbReference type="ARBA" id="ARBA00022552"/>
    </source>
</evidence>
<dbReference type="InterPro" id="IPR006700">
    <property type="entry name" value="RsmE"/>
</dbReference>
<evidence type="ECO:0000256" key="8">
    <source>
        <dbReference type="ARBA" id="ARBA00022679"/>
    </source>
</evidence>
<protein>
    <recommendedName>
        <fullName evidence="4 12">Ribosomal RNA small subunit methyltransferase E</fullName>
        <ecNumber evidence="3 12">2.1.1.193</ecNumber>
    </recommendedName>
</protein>
<dbReference type="InterPro" id="IPR029026">
    <property type="entry name" value="tRNA_m1G_MTases_N"/>
</dbReference>
<name>A0A6A8DEX2_9BACI</name>
<evidence type="ECO:0000256" key="1">
    <source>
        <dbReference type="ARBA" id="ARBA00004496"/>
    </source>
</evidence>
<evidence type="ECO:0000256" key="7">
    <source>
        <dbReference type="ARBA" id="ARBA00022603"/>
    </source>
</evidence>
<dbReference type="NCBIfam" id="NF008691">
    <property type="entry name" value="PRK11713.1-4"/>
    <property type="match status" value="1"/>
</dbReference>
<comment type="subcellular location">
    <subcellularLocation>
        <location evidence="1 12">Cytoplasm</location>
    </subcellularLocation>
</comment>
<dbReference type="GO" id="GO:0005737">
    <property type="term" value="C:cytoplasm"/>
    <property type="evidence" value="ECO:0007669"/>
    <property type="project" value="UniProtKB-SubCell"/>
</dbReference>
<dbReference type="Pfam" id="PF04452">
    <property type="entry name" value="Methyltrans_RNA"/>
    <property type="match status" value="1"/>
</dbReference>
<dbReference type="PANTHER" id="PTHR30027:SF3">
    <property type="entry name" value="16S RRNA (URACIL(1498)-N(3))-METHYLTRANSFERASE"/>
    <property type="match status" value="1"/>
</dbReference>
<comment type="caution">
    <text evidence="15">The sequence shown here is derived from an EMBL/GenBank/DDBJ whole genome shotgun (WGS) entry which is preliminary data.</text>
</comment>
<dbReference type="Gene3D" id="3.40.1280.10">
    <property type="match status" value="1"/>
</dbReference>
<accession>A0A6A8DEX2</accession>
<feature type="domain" description="Ribosomal RNA small subunit methyltransferase E PUA-like" evidence="14">
    <location>
        <begin position="19"/>
        <end position="55"/>
    </location>
</feature>
<evidence type="ECO:0000256" key="3">
    <source>
        <dbReference type="ARBA" id="ARBA00012328"/>
    </source>
</evidence>
<dbReference type="GO" id="GO:0070475">
    <property type="term" value="P:rRNA base methylation"/>
    <property type="evidence" value="ECO:0007669"/>
    <property type="project" value="TreeGrafter"/>
</dbReference>
<gene>
    <name evidence="15" type="ORF">GH741_10305</name>
</gene>
<comment type="similarity">
    <text evidence="2 12">Belongs to the RNA methyltransferase RsmE family.</text>
</comment>
<evidence type="ECO:0000256" key="2">
    <source>
        <dbReference type="ARBA" id="ARBA00005528"/>
    </source>
</evidence>
<dbReference type="Pfam" id="PF20260">
    <property type="entry name" value="PUA_4"/>
    <property type="match status" value="1"/>
</dbReference>
<dbReference type="Proteomes" id="UP000799092">
    <property type="component" value="Unassembled WGS sequence"/>
</dbReference>
<comment type="function">
    <text evidence="10 12">Specifically methylates the N3 position of the uracil ring of uridine 1498 (m3U1498) in 16S rRNA. Acts on the fully assembled 30S ribosomal subunit.</text>
</comment>
<evidence type="ECO:0000256" key="11">
    <source>
        <dbReference type="ARBA" id="ARBA00047944"/>
    </source>
</evidence>
<dbReference type="EMBL" id="WJNG01000007">
    <property type="protein sequence ID" value="MRH43076.1"/>
    <property type="molecule type" value="Genomic_DNA"/>
</dbReference>
<dbReference type="InterPro" id="IPR029028">
    <property type="entry name" value="Alpha/beta_knot_MTases"/>
</dbReference>
<keyword evidence="16" id="KW-1185">Reference proteome</keyword>
<sequence length="251" mass="28692">MQRYFVSKSNWSNDEKVTITGNDVHHITRVMRMDVGDKLICNHPDGRAATCIIDQLVNDSIIVSPIEWRNEVVELPINVTIAQGLPKGDKMDLILQKGTELGAFAFIPFQAERSVVKWDQKKIAKKLERFNKITKEASEQSHRTHIPPVESIYSFKQLLDCSEKYDVKLFAYEEEARSDSFRRLSDVLNEIEPTQRILACIGPEGGYTIDEVDALKLAGFHSVRLGPRILRTETAPLYLLSSISYHFEELR</sequence>
<dbReference type="EC" id="2.1.1.193" evidence="3 12"/>
<evidence type="ECO:0000256" key="10">
    <source>
        <dbReference type="ARBA" id="ARBA00025699"/>
    </source>
</evidence>
<dbReference type="GO" id="GO:0070042">
    <property type="term" value="F:rRNA (uridine-N3-)-methyltransferase activity"/>
    <property type="evidence" value="ECO:0007669"/>
    <property type="project" value="TreeGrafter"/>
</dbReference>
<evidence type="ECO:0000256" key="12">
    <source>
        <dbReference type="PIRNR" id="PIRNR015601"/>
    </source>
</evidence>
<dbReference type="AlphaFoldDB" id="A0A6A8DEX2"/>
<evidence type="ECO:0000313" key="16">
    <source>
        <dbReference type="Proteomes" id="UP000799092"/>
    </source>
</evidence>
<keyword evidence="7 12" id="KW-0489">Methyltransferase</keyword>
<comment type="catalytic activity">
    <reaction evidence="11 12">
        <text>uridine(1498) in 16S rRNA + S-adenosyl-L-methionine = N(3)-methyluridine(1498) in 16S rRNA + S-adenosyl-L-homocysteine + H(+)</text>
        <dbReference type="Rhea" id="RHEA:42920"/>
        <dbReference type="Rhea" id="RHEA-COMP:10283"/>
        <dbReference type="Rhea" id="RHEA-COMP:10284"/>
        <dbReference type="ChEBI" id="CHEBI:15378"/>
        <dbReference type="ChEBI" id="CHEBI:57856"/>
        <dbReference type="ChEBI" id="CHEBI:59789"/>
        <dbReference type="ChEBI" id="CHEBI:65315"/>
        <dbReference type="ChEBI" id="CHEBI:74502"/>
        <dbReference type="EC" id="2.1.1.193"/>
    </reaction>
</comment>
<proteinExistence type="inferred from homology"/>
<evidence type="ECO:0000256" key="9">
    <source>
        <dbReference type="ARBA" id="ARBA00022691"/>
    </source>
</evidence>
<evidence type="ECO:0000259" key="14">
    <source>
        <dbReference type="Pfam" id="PF20260"/>
    </source>
</evidence>
<dbReference type="PANTHER" id="PTHR30027">
    <property type="entry name" value="RIBOSOMAL RNA SMALL SUBUNIT METHYLTRANSFERASE E"/>
    <property type="match status" value="1"/>
</dbReference>
<dbReference type="PIRSF" id="PIRSF015601">
    <property type="entry name" value="MTase_slr0722"/>
    <property type="match status" value="1"/>
</dbReference>
<dbReference type="Gene3D" id="2.40.240.20">
    <property type="entry name" value="Hypothetical PUA domain-like, domain 1"/>
    <property type="match status" value="1"/>
</dbReference>
<evidence type="ECO:0000256" key="5">
    <source>
        <dbReference type="ARBA" id="ARBA00022490"/>
    </source>
</evidence>